<proteinExistence type="predicted"/>
<dbReference type="EMBL" id="WJPP01000001">
    <property type="protein sequence ID" value="MRH77410.1"/>
    <property type="molecule type" value="Genomic_DNA"/>
</dbReference>
<protein>
    <submittedName>
        <fullName evidence="3">DUF4168 domain-containing protein</fullName>
    </submittedName>
</protein>
<sequence length="110" mass="12268">MMLRFKAMILSAALVLLAFSQPTLAQSFSDSEIELFVEAQAEVMEIRDEYIELLEQAEDRDEAMALEQEASELMVSAVEETGISVAEYSAIAEAAAEDMDLAERIRELMN</sequence>
<comment type="caution">
    <text evidence="3">The sequence shown here is derived from an EMBL/GenBank/DDBJ whole genome shotgun (WGS) entry which is preliminary data.</text>
</comment>
<reference evidence="3 4" key="1">
    <citation type="submission" date="2019-11" db="EMBL/GenBank/DDBJ databases">
        <authorList>
            <person name="Zhang X.Y."/>
        </authorList>
    </citation>
    <scope>NUCLEOTIDE SEQUENCE [LARGE SCALE GENOMIC DNA]</scope>
    <source>
        <strain evidence="3 4">C176</strain>
    </source>
</reference>
<dbReference type="AlphaFoldDB" id="A0A6N7QNZ5"/>
<feature type="signal peptide" evidence="1">
    <location>
        <begin position="1"/>
        <end position="25"/>
    </location>
</feature>
<dbReference type="Pfam" id="PF13767">
    <property type="entry name" value="DUF4168"/>
    <property type="match status" value="1"/>
</dbReference>
<dbReference type="RefSeq" id="WP_153718460.1">
    <property type="nucleotide sequence ID" value="NZ_WJPP01000001.1"/>
</dbReference>
<name>A0A6N7QNZ5_9GAMM</name>
<gene>
    <name evidence="3" type="ORF">GH984_01625</name>
</gene>
<evidence type="ECO:0000313" key="4">
    <source>
        <dbReference type="Proteomes" id="UP000433788"/>
    </source>
</evidence>
<dbReference type="Proteomes" id="UP000433788">
    <property type="component" value="Unassembled WGS sequence"/>
</dbReference>
<evidence type="ECO:0000259" key="2">
    <source>
        <dbReference type="Pfam" id="PF13767"/>
    </source>
</evidence>
<feature type="domain" description="DUF4168" evidence="2">
    <location>
        <begin position="29"/>
        <end position="105"/>
    </location>
</feature>
<keyword evidence="4" id="KW-1185">Reference proteome</keyword>
<keyword evidence="1" id="KW-0732">Signal</keyword>
<evidence type="ECO:0000313" key="3">
    <source>
        <dbReference type="EMBL" id="MRH77410.1"/>
    </source>
</evidence>
<accession>A0A6N7QNZ5</accession>
<feature type="chain" id="PRO_5026934179" evidence="1">
    <location>
        <begin position="26"/>
        <end position="110"/>
    </location>
</feature>
<organism evidence="3 4">
    <name type="scientific">Spiribacter salilacus</name>
    <dbReference type="NCBI Taxonomy" id="2664894"/>
    <lineage>
        <taxon>Bacteria</taxon>
        <taxon>Pseudomonadati</taxon>
        <taxon>Pseudomonadota</taxon>
        <taxon>Gammaproteobacteria</taxon>
        <taxon>Chromatiales</taxon>
        <taxon>Ectothiorhodospiraceae</taxon>
        <taxon>Spiribacter</taxon>
    </lineage>
</organism>
<dbReference type="InterPro" id="IPR025433">
    <property type="entry name" value="DUF4168"/>
</dbReference>
<evidence type="ECO:0000256" key="1">
    <source>
        <dbReference type="SAM" id="SignalP"/>
    </source>
</evidence>